<sequence length="435" mass="49026">MASPSHGAKQPRPEQHISFGMMNHNPSSSSSSSLHASFLSKESGVNYDLGSELDQALFMYYDGQNSTSQEQRQTLNIFPSQPMHLHPAANKVEIGMPNSTSGSNKRSQEGTSTEHTNPRTDGFAEPGKDAKAVVKKEANNKKGLLISDSRPTDPKTLRRLAQNREAARKSRLRKKAYIQQLESSRIKLAQLEQELQKFRAQGTYGIPIGLDSISSEAAMFDMEYARWMDEHHRLMCELGNAVQQHMPENELQMFVASCVAHYDEMTAIRSVAAKTDVLHLISGVWMTPAERCFMWLGGFRPSDLIKMLLRHMEPLTEQQLLDVCNLQQSTQEAEEALTQGHEHLNQSLSDTIASDALSCPSNMANYMGQMAIALNNLANQEGFVRQADHLRLQTLHRLHQILTARQMARCLLAIAEYFHRLRSLSTLWLTRPRQE</sequence>
<dbReference type="InterPro" id="IPR004827">
    <property type="entry name" value="bZIP"/>
</dbReference>
<dbReference type="Pfam" id="PF14144">
    <property type="entry name" value="DOG1"/>
    <property type="match status" value="1"/>
</dbReference>
<feature type="region of interest" description="Disordered" evidence="8">
    <location>
        <begin position="1"/>
        <end position="34"/>
    </location>
</feature>
<feature type="domain" description="BZIP" evidence="9">
    <location>
        <begin position="153"/>
        <end position="197"/>
    </location>
</feature>
<dbReference type="InterPro" id="IPR025422">
    <property type="entry name" value="TGA_domain"/>
</dbReference>
<evidence type="ECO:0000313" key="11">
    <source>
        <dbReference type="EMBL" id="KAJ3707396.1"/>
    </source>
</evidence>
<evidence type="ECO:0000256" key="3">
    <source>
        <dbReference type="ARBA" id="ARBA00023015"/>
    </source>
</evidence>
<keyword evidence="5" id="KW-0804">Transcription</keyword>
<dbReference type="GO" id="GO:0003700">
    <property type="term" value="F:DNA-binding transcription factor activity"/>
    <property type="evidence" value="ECO:0007669"/>
    <property type="project" value="InterPro"/>
</dbReference>
<dbReference type="GO" id="GO:0043565">
    <property type="term" value="F:sequence-specific DNA binding"/>
    <property type="evidence" value="ECO:0007669"/>
    <property type="project" value="InterPro"/>
</dbReference>
<dbReference type="EMBL" id="JAMRDG010000001">
    <property type="protein sequence ID" value="KAJ3707396.1"/>
    <property type="molecule type" value="Genomic_DNA"/>
</dbReference>
<dbReference type="Proteomes" id="UP001210211">
    <property type="component" value="Unassembled WGS sequence"/>
</dbReference>
<dbReference type="Pfam" id="PF00170">
    <property type="entry name" value="bZIP_1"/>
    <property type="match status" value="1"/>
</dbReference>
<dbReference type="PROSITE" id="PS51806">
    <property type="entry name" value="DOG1"/>
    <property type="match status" value="1"/>
</dbReference>
<dbReference type="Gene3D" id="1.20.5.170">
    <property type="match status" value="1"/>
</dbReference>
<dbReference type="PROSITE" id="PS00036">
    <property type="entry name" value="BZIP_BASIC"/>
    <property type="match status" value="1"/>
</dbReference>
<dbReference type="InterPro" id="IPR046347">
    <property type="entry name" value="bZIP_sf"/>
</dbReference>
<dbReference type="SMART" id="SM00338">
    <property type="entry name" value="BRLZ"/>
    <property type="match status" value="1"/>
</dbReference>
<evidence type="ECO:0000256" key="5">
    <source>
        <dbReference type="ARBA" id="ARBA00023163"/>
    </source>
</evidence>
<evidence type="ECO:0000313" key="12">
    <source>
        <dbReference type="Proteomes" id="UP001210211"/>
    </source>
</evidence>
<organism evidence="11 12">
    <name type="scientific">Rhynchospora tenuis</name>
    <dbReference type="NCBI Taxonomy" id="198213"/>
    <lineage>
        <taxon>Eukaryota</taxon>
        <taxon>Viridiplantae</taxon>
        <taxon>Streptophyta</taxon>
        <taxon>Embryophyta</taxon>
        <taxon>Tracheophyta</taxon>
        <taxon>Spermatophyta</taxon>
        <taxon>Magnoliopsida</taxon>
        <taxon>Liliopsida</taxon>
        <taxon>Poales</taxon>
        <taxon>Cyperaceae</taxon>
        <taxon>Cyperoideae</taxon>
        <taxon>Rhynchosporeae</taxon>
        <taxon>Rhynchospora</taxon>
    </lineage>
</organism>
<evidence type="ECO:0000259" key="9">
    <source>
        <dbReference type="PROSITE" id="PS50217"/>
    </source>
</evidence>
<name>A0AAD6EZY2_9POAL</name>
<evidence type="ECO:0000256" key="4">
    <source>
        <dbReference type="ARBA" id="ARBA00023125"/>
    </source>
</evidence>
<keyword evidence="6" id="KW-0539">Nucleus</keyword>
<comment type="caution">
    <text evidence="11">The sequence shown here is derived from an EMBL/GenBank/DDBJ whole genome shotgun (WGS) entry which is preliminary data.</text>
</comment>
<evidence type="ECO:0000256" key="2">
    <source>
        <dbReference type="ARBA" id="ARBA00007163"/>
    </source>
</evidence>
<feature type="compositionally biased region" description="Polar residues" evidence="8">
    <location>
        <begin position="97"/>
        <end position="115"/>
    </location>
</feature>
<evidence type="ECO:0000256" key="1">
    <source>
        <dbReference type="ARBA" id="ARBA00004123"/>
    </source>
</evidence>
<comment type="similarity">
    <text evidence="2">Belongs to the bZIP family.</text>
</comment>
<dbReference type="SUPFAM" id="SSF57959">
    <property type="entry name" value="Leucine zipper domain"/>
    <property type="match status" value="1"/>
</dbReference>
<dbReference type="PANTHER" id="PTHR45693:SF13">
    <property type="entry name" value="TRANSCRIPTION FACTOR TGA10"/>
    <property type="match status" value="1"/>
</dbReference>
<evidence type="ECO:0000259" key="10">
    <source>
        <dbReference type="PROSITE" id="PS51806"/>
    </source>
</evidence>
<dbReference type="PROSITE" id="PS50217">
    <property type="entry name" value="BZIP"/>
    <property type="match status" value="1"/>
</dbReference>
<comment type="subcellular location">
    <subcellularLocation>
        <location evidence="1">Nucleus</location>
    </subcellularLocation>
</comment>
<evidence type="ECO:0000256" key="7">
    <source>
        <dbReference type="SAM" id="Coils"/>
    </source>
</evidence>
<dbReference type="GO" id="GO:0005634">
    <property type="term" value="C:nucleus"/>
    <property type="evidence" value="ECO:0007669"/>
    <property type="project" value="UniProtKB-SubCell"/>
</dbReference>
<dbReference type="PANTHER" id="PTHR45693">
    <property type="entry name" value="TRANSCRIPTION FACTOR TGA9"/>
    <property type="match status" value="1"/>
</dbReference>
<keyword evidence="4" id="KW-0238">DNA-binding</keyword>
<evidence type="ECO:0000256" key="6">
    <source>
        <dbReference type="ARBA" id="ARBA00023242"/>
    </source>
</evidence>
<dbReference type="GO" id="GO:0006351">
    <property type="term" value="P:DNA-templated transcription"/>
    <property type="evidence" value="ECO:0007669"/>
    <property type="project" value="InterPro"/>
</dbReference>
<reference evidence="11 12" key="1">
    <citation type="journal article" date="2022" name="Cell">
        <title>Repeat-based holocentromeres influence genome architecture and karyotype evolution.</title>
        <authorList>
            <person name="Hofstatter P.G."/>
            <person name="Thangavel G."/>
            <person name="Lux T."/>
            <person name="Neumann P."/>
            <person name="Vondrak T."/>
            <person name="Novak P."/>
            <person name="Zhang M."/>
            <person name="Costa L."/>
            <person name="Castellani M."/>
            <person name="Scott A."/>
            <person name="Toegelov H."/>
            <person name="Fuchs J."/>
            <person name="Mata-Sucre Y."/>
            <person name="Dias Y."/>
            <person name="Vanzela A.L.L."/>
            <person name="Huettel B."/>
            <person name="Almeida C.C.S."/>
            <person name="Simkova H."/>
            <person name="Souza G."/>
            <person name="Pedrosa-Harand A."/>
            <person name="Macas J."/>
            <person name="Mayer K.F.X."/>
            <person name="Houben A."/>
            <person name="Marques A."/>
        </authorList>
    </citation>
    <scope>NUCLEOTIDE SEQUENCE [LARGE SCALE GENOMIC DNA]</scope>
    <source>
        <strain evidence="11">RhyTen1mFocal</strain>
    </source>
</reference>
<evidence type="ECO:0000256" key="8">
    <source>
        <dbReference type="SAM" id="MobiDB-lite"/>
    </source>
</evidence>
<keyword evidence="3" id="KW-0805">Transcription regulation</keyword>
<dbReference type="FunFam" id="1.20.5.170:FF:000019">
    <property type="entry name" value="BZIP family transcription factor"/>
    <property type="match status" value="1"/>
</dbReference>
<feature type="region of interest" description="Disordered" evidence="8">
    <location>
        <begin position="93"/>
        <end position="128"/>
    </location>
</feature>
<dbReference type="AlphaFoldDB" id="A0AAD6EZY2"/>
<proteinExistence type="inferred from homology"/>
<gene>
    <name evidence="11" type="ORF">LUZ61_011101</name>
</gene>
<accession>A0AAD6EZY2</accession>
<feature type="domain" description="DOG1" evidence="10">
    <location>
        <begin position="217"/>
        <end position="431"/>
    </location>
</feature>
<keyword evidence="7" id="KW-0175">Coiled coil</keyword>
<keyword evidence="12" id="KW-1185">Reference proteome</keyword>
<protein>
    <submittedName>
        <fullName evidence="11">Uncharacterized protein</fullName>
    </submittedName>
</protein>
<feature type="coiled-coil region" evidence="7">
    <location>
        <begin position="174"/>
        <end position="201"/>
    </location>
</feature>